<sequence length="64" mass="7561">MHENYWRGSSYGEFSAEKHYNYWRGSSYGEFSAETARPPYFGVLPYNVYEFTGLLLILPYYTAL</sequence>
<dbReference type="AlphaFoldDB" id="A0A919Y687"/>
<evidence type="ECO:0000313" key="2">
    <source>
        <dbReference type="Proteomes" id="UP000678895"/>
    </source>
</evidence>
<dbReference type="EMBL" id="BORS01000023">
    <property type="protein sequence ID" value="GIO44851.1"/>
    <property type="molecule type" value="Genomic_DNA"/>
</dbReference>
<protein>
    <submittedName>
        <fullName evidence="1">Uncharacterized protein</fullName>
    </submittedName>
</protein>
<dbReference type="Proteomes" id="UP000678895">
    <property type="component" value="Unassembled WGS sequence"/>
</dbReference>
<gene>
    <name evidence="1" type="ORF">J41TS4_46090</name>
</gene>
<comment type="caution">
    <text evidence="1">The sequence shown here is derived from an EMBL/GenBank/DDBJ whole genome shotgun (WGS) entry which is preliminary data.</text>
</comment>
<keyword evidence="2" id="KW-1185">Reference proteome</keyword>
<organism evidence="1 2">
    <name type="scientific">Paenibacillus apis</name>
    <dbReference type="NCBI Taxonomy" id="1792174"/>
    <lineage>
        <taxon>Bacteria</taxon>
        <taxon>Bacillati</taxon>
        <taxon>Bacillota</taxon>
        <taxon>Bacilli</taxon>
        <taxon>Bacillales</taxon>
        <taxon>Paenibacillaceae</taxon>
        <taxon>Paenibacillus</taxon>
    </lineage>
</organism>
<accession>A0A919Y687</accession>
<reference evidence="1" key="1">
    <citation type="submission" date="2021-03" db="EMBL/GenBank/DDBJ databases">
        <title>Antimicrobial resistance genes in bacteria isolated from Japanese honey, and their potential for conferring macrolide and lincosamide resistance in the American foulbrood pathogen Paenibacillus larvae.</title>
        <authorList>
            <person name="Okamoto M."/>
            <person name="Kumagai M."/>
            <person name="Kanamori H."/>
            <person name="Takamatsu D."/>
        </authorList>
    </citation>
    <scope>NUCLEOTIDE SEQUENCE</scope>
    <source>
        <strain evidence="1">J41TS4</strain>
    </source>
</reference>
<evidence type="ECO:0000313" key="1">
    <source>
        <dbReference type="EMBL" id="GIO44851.1"/>
    </source>
</evidence>
<name>A0A919Y687_9BACL</name>
<proteinExistence type="predicted"/>